<dbReference type="InterPro" id="IPR011074">
    <property type="entry name" value="CRAL/TRIO_N_dom"/>
</dbReference>
<dbReference type="GO" id="GO:0015031">
    <property type="term" value="P:protein transport"/>
    <property type="evidence" value="ECO:0007669"/>
    <property type="project" value="UniProtKB-KW"/>
</dbReference>
<keyword evidence="11" id="KW-1185">Reference proteome</keyword>
<dbReference type="CDD" id="cd00170">
    <property type="entry name" value="SEC14"/>
    <property type="match status" value="1"/>
</dbReference>
<dbReference type="PRINTS" id="PR00180">
    <property type="entry name" value="CRETINALDHBP"/>
</dbReference>
<evidence type="ECO:0000313" key="10">
    <source>
        <dbReference type="EMBL" id="KAL2328981.1"/>
    </source>
</evidence>
<dbReference type="EMBL" id="JBGMDY010000007">
    <property type="protein sequence ID" value="KAL2328981.1"/>
    <property type="molecule type" value="Genomic_DNA"/>
</dbReference>
<comment type="similarity">
    <text evidence="7">Belongs to the SFH family.</text>
</comment>
<reference evidence="10 11" key="1">
    <citation type="submission" date="2024-08" db="EMBL/GenBank/DDBJ databases">
        <title>Insights into the chromosomal genome structure of Flemingia macrophylla.</title>
        <authorList>
            <person name="Ding Y."/>
            <person name="Zhao Y."/>
            <person name="Bi W."/>
            <person name="Wu M."/>
            <person name="Zhao G."/>
            <person name="Gong Y."/>
            <person name="Li W."/>
            <person name="Zhang P."/>
        </authorList>
    </citation>
    <scope>NUCLEOTIDE SEQUENCE [LARGE SCALE GENOMIC DNA]</scope>
    <source>
        <strain evidence="10">DYQJB</strain>
        <tissue evidence="10">Leaf</tissue>
    </source>
</reference>
<dbReference type="PROSITE" id="PS50191">
    <property type="entry name" value="CRAL_TRIO"/>
    <property type="match status" value="1"/>
</dbReference>
<evidence type="ECO:0000256" key="7">
    <source>
        <dbReference type="ARBA" id="ARBA00038020"/>
    </source>
</evidence>
<comment type="subcellular location">
    <subcellularLocation>
        <location evidence="1">Cell membrane</location>
        <topology evidence="1">Peripheral membrane protein</topology>
    </subcellularLocation>
    <subcellularLocation>
        <location evidence="2">Golgi apparatus membrane</location>
        <topology evidence="2">Peripheral membrane protein</topology>
    </subcellularLocation>
</comment>
<dbReference type="InterPro" id="IPR036865">
    <property type="entry name" value="CRAL-TRIO_dom_sf"/>
</dbReference>
<keyword evidence="6" id="KW-0175">Coiled coil</keyword>
<evidence type="ECO:0000256" key="4">
    <source>
        <dbReference type="ARBA" id="ARBA00022927"/>
    </source>
</evidence>
<dbReference type="InterPro" id="IPR036273">
    <property type="entry name" value="CRAL/TRIO_N_dom_sf"/>
</dbReference>
<organism evidence="10 11">
    <name type="scientific">Flemingia macrophylla</name>
    <dbReference type="NCBI Taxonomy" id="520843"/>
    <lineage>
        <taxon>Eukaryota</taxon>
        <taxon>Viridiplantae</taxon>
        <taxon>Streptophyta</taxon>
        <taxon>Embryophyta</taxon>
        <taxon>Tracheophyta</taxon>
        <taxon>Spermatophyta</taxon>
        <taxon>Magnoliopsida</taxon>
        <taxon>eudicotyledons</taxon>
        <taxon>Gunneridae</taxon>
        <taxon>Pentapetalae</taxon>
        <taxon>rosids</taxon>
        <taxon>fabids</taxon>
        <taxon>Fabales</taxon>
        <taxon>Fabaceae</taxon>
        <taxon>Papilionoideae</taxon>
        <taxon>50 kb inversion clade</taxon>
        <taxon>NPAAA clade</taxon>
        <taxon>indigoferoid/millettioid clade</taxon>
        <taxon>Phaseoleae</taxon>
        <taxon>Flemingia</taxon>
    </lineage>
</organism>
<evidence type="ECO:0000256" key="2">
    <source>
        <dbReference type="ARBA" id="ARBA00004395"/>
    </source>
</evidence>
<protein>
    <recommendedName>
        <fullName evidence="9">CRAL-TRIO domain-containing protein</fullName>
    </recommendedName>
</protein>
<dbReference type="SMART" id="SM00516">
    <property type="entry name" value="SEC14"/>
    <property type="match status" value="1"/>
</dbReference>
<dbReference type="InterPro" id="IPR001251">
    <property type="entry name" value="CRAL-TRIO_dom"/>
</dbReference>
<dbReference type="PANTHER" id="PTHR45657">
    <property type="entry name" value="CRAL-TRIO DOMAIN-CONTAINING PROTEIN YKL091C-RELATED"/>
    <property type="match status" value="1"/>
</dbReference>
<dbReference type="Proteomes" id="UP001603857">
    <property type="component" value="Unassembled WGS sequence"/>
</dbReference>
<evidence type="ECO:0000256" key="8">
    <source>
        <dbReference type="SAM" id="Phobius"/>
    </source>
</evidence>
<feature type="transmembrane region" description="Helical" evidence="8">
    <location>
        <begin position="515"/>
        <end position="534"/>
    </location>
</feature>
<comment type="caution">
    <text evidence="10">The sequence shown here is derived from an EMBL/GenBank/DDBJ whole genome shotgun (WGS) entry which is preliminary data.</text>
</comment>
<keyword evidence="4" id="KW-0653">Protein transport</keyword>
<keyword evidence="3" id="KW-0813">Transport</keyword>
<evidence type="ECO:0000256" key="1">
    <source>
        <dbReference type="ARBA" id="ARBA00004202"/>
    </source>
</evidence>
<keyword evidence="8" id="KW-0472">Membrane</keyword>
<evidence type="ECO:0000256" key="5">
    <source>
        <dbReference type="ARBA" id="ARBA00023034"/>
    </source>
</evidence>
<dbReference type="FunFam" id="3.40.525.10:FF:000011">
    <property type="entry name" value="SEC14 cytosolic factor"/>
    <property type="match status" value="1"/>
</dbReference>
<dbReference type="SUPFAM" id="SSF46938">
    <property type="entry name" value="CRAL/TRIO N-terminal domain"/>
    <property type="match status" value="1"/>
</dbReference>
<dbReference type="GO" id="GO:0005886">
    <property type="term" value="C:plasma membrane"/>
    <property type="evidence" value="ECO:0007669"/>
    <property type="project" value="UniProtKB-SubCell"/>
</dbReference>
<dbReference type="SUPFAM" id="SSF52087">
    <property type="entry name" value="CRAL/TRIO domain"/>
    <property type="match status" value="1"/>
</dbReference>
<dbReference type="InterPro" id="IPR051026">
    <property type="entry name" value="PI/PC_transfer"/>
</dbReference>
<keyword evidence="8" id="KW-1133">Transmembrane helix</keyword>
<dbReference type="PANTHER" id="PTHR45657:SF29">
    <property type="entry name" value="PHOSPHATIDYLINOSITOL_PHOSPHATIDYLCHOLINE TRANSFER PROTEIN SFH12"/>
    <property type="match status" value="1"/>
</dbReference>
<sequence>MFIVHGFYVYGTFAILAHGPRADQIANQFYISCTFPILAFQTYMFITHGFYVYDTLAIRAHSPRSDQAFMFMAPMLIKFTFFDLCINQTYVFGLHINQNSHYTIGLDNIEYLEDEKRRKPGSLKKVAISASSKFKHSLQKKGRRHSRVISVAIEDNLDAEELQIVDAFRQALVLEELLPSKHDDHHMMLRFLKARKYDIEKTKQMWADMLQWRTEFGADTIMEDFEFKEIEEVLKYYPQGHHGVDKEGRPVYIERLGQVDSNKLMQVTTMDRYLKYHVKEFERTFAVKFPACSIAAKKHIDQSTTILDVQGVGLKSLNKAARDLIQRLQKIDGDNYPETLNRMFIINAGSGFRLLWNTIKSFLDPKTTAKIHVLGNKYQSKLLEIIDASELPEFLGGTCTCADKGGCLLSDKGPWNDPDIFKMVQNGEGKCMTKTLSGIEEKTMLEDEPAFQKVCDVFLPKGEHTELLAAPEVAEQLAFVPVIGKPVNASWEKAVQNDQLTLSKDCVPRNAYNGFRIPFTGGLMALLMGIMTMIRLTKNMPKKVTEASLYSNPVCSESNMMKAPAISTDDQMALMKRVAELEEKVKVLSMKPAMPPELEEMLNNALKRVSTLELVLETTKKALDDALTRQLDLQAHVAKKKKKKFFRCFSPIECYCIHLCITTKLLD</sequence>
<name>A0ABD1LZT6_9FABA</name>
<proteinExistence type="inferred from homology"/>
<dbReference type="AlphaFoldDB" id="A0ABD1LZT6"/>
<evidence type="ECO:0000259" key="9">
    <source>
        <dbReference type="PROSITE" id="PS50191"/>
    </source>
</evidence>
<dbReference type="Gene3D" id="1.10.8.20">
    <property type="entry name" value="N-terminal domain of phosphatidylinositol transfer protein sec14p"/>
    <property type="match status" value="1"/>
</dbReference>
<evidence type="ECO:0000313" key="11">
    <source>
        <dbReference type="Proteomes" id="UP001603857"/>
    </source>
</evidence>
<dbReference type="Pfam" id="PF03765">
    <property type="entry name" value="CRAL_TRIO_N"/>
    <property type="match status" value="1"/>
</dbReference>
<dbReference type="Gene3D" id="3.40.525.10">
    <property type="entry name" value="CRAL-TRIO lipid binding domain"/>
    <property type="match status" value="1"/>
</dbReference>
<feature type="domain" description="CRAL-TRIO" evidence="9">
    <location>
        <begin position="229"/>
        <end position="403"/>
    </location>
</feature>
<keyword evidence="5" id="KW-0333">Golgi apparatus</keyword>
<dbReference type="Pfam" id="PF00650">
    <property type="entry name" value="CRAL_TRIO"/>
    <property type="match status" value="1"/>
</dbReference>
<evidence type="ECO:0000256" key="3">
    <source>
        <dbReference type="ARBA" id="ARBA00022448"/>
    </source>
</evidence>
<dbReference type="SMART" id="SM01100">
    <property type="entry name" value="CRAL_TRIO_N"/>
    <property type="match status" value="1"/>
</dbReference>
<keyword evidence="8" id="KW-0812">Transmembrane</keyword>
<evidence type="ECO:0000256" key="6">
    <source>
        <dbReference type="ARBA" id="ARBA00023054"/>
    </source>
</evidence>
<dbReference type="GO" id="GO:0000139">
    <property type="term" value="C:Golgi membrane"/>
    <property type="evidence" value="ECO:0007669"/>
    <property type="project" value="UniProtKB-SubCell"/>
</dbReference>
<gene>
    <name evidence="10" type="ORF">Fmac_022408</name>
</gene>
<accession>A0ABD1LZT6</accession>